<sequence length="70" mass="7071">MAAFTKSRLSAKLGCDRVKNKTCRSVTAQTGPWTGGRDAAVAARLAAILGDSETSSFANGIGADGAGIEL</sequence>
<evidence type="ECO:0000313" key="2">
    <source>
        <dbReference type="Proteomes" id="UP000240418"/>
    </source>
</evidence>
<accession>A0A2P8FFM5</accession>
<protein>
    <submittedName>
        <fullName evidence="1">Uncharacterized protein</fullName>
    </submittedName>
</protein>
<evidence type="ECO:0000313" key="1">
    <source>
        <dbReference type="EMBL" id="PSL20519.1"/>
    </source>
</evidence>
<proteinExistence type="predicted"/>
<dbReference type="AlphaFoldDB" id="A0A2P8FFM5"/>
<organism evidence="1 2">
    <name type="scientific">Shimia abyssi</name>
    <dbReference type="NCBI Taxonomy" id="1662395"/>
    <lineage>
        <taxon>Bacteria</taxon>
        <taxon>Pseudomonadati</taxon>
        <taxon>Pseudomonadota</taxon>
        <taxon>Alphaproteobacteria</taxon>
        <taxon>Rhodobacterales</taxon>
        <taxon>Roseobacteraceae</taxon>
    </lineage>
</organism>
<gene>
    <name evidence="1" type="ORF">CLV88_103166</name>
</gene>
<dbReference type="Proteomes" id="UP000240418">
    <property type="component" value="Unassembled WGS sequence"/>
</dbReference>
<keyword evidence="2" id="KW-1185">Reference proteome</keyword>
<dbReference type="EMBL" id="PYGJ01000003">
    <property type="protein sequence ID" value="PSL20519.1"/>
    <property type="molecule type" value="Genomic_DNA"/>
</dbReference>
<name>A0A2P8FFM5_9RHOB</name>
<reference evidence="1 2" key="1">
    <citation type="submission" date="2018-03" db="EMBL/GenBank/DDBJ databases">
        <title>Genomic Encyclopedia of Archaeal and Bacterial Type Strains, Phase II (KMG-II): from individual species to whole genera.</title>
        <authorList>
            <person name="Goeker M."/>
        </authorList>
    </citation>
    <scope>NUCLEOTIDE SEQUENCE [LARGE SCALE GENOMIC DNA]</scope>
    <source>
        <strain evidence="1 2">DSM 100673</strain>
    </source>
</reference>
<comment type="caution">
    <text evidence="1">The sequence shown here is derived from an EMBL/GenBank/DDBJ whole genome shotgun (WGS) entry which is preliminary data.</text>
</comment>